<dbReference type="InParanoid" id="B9RJT8"/>
<protein>
    <submittedName>
        <fullName evidence="1">Uncharacterized protein</fullName>
    </submittedName>
</protein>
<keyword evidence="2" id="KW-1185">Reference proteome</keyword>
<evidence type="ECO:0000313" key="1">
    <source>
        <dbReference type="EMBL" id="EEF48590.1"/>
    </source>
</evidence>
<proteinExistence type="predicted"/>
<gene>
    <name evidence="1" type="ORF">RCOM_1038600</name>
</gene>
<dbReference type="AlphaFoldDB" id="B9RJT8"/>
<dbReference type="EMBL" id="EQ973783">
    <property type="protein sequence ID" value="EEF48590.1"/>
    <property type="molecule type" value="Genomic_DNA"/>
</dbReference>
<sequence>MPFLNLAQTSDSKYGNYWKQNDGNCMFNLKFLISYGELLGKAVLILLAVDQKCLLMKN</sequence>
<reference evidence="2" key="1">
    <citation type="journal article" date="2010" name="Nat. Biotechnol.">
        <title>Draft genome sequence of the oilseed species Ricinus communis.</title>
        <authorList>
            <person name="Chan A.P."/>
            <person name="Crabtree J."/>
            <person name="Zhao Q."/>
            <person name="Lorenzi H."/>
            <person name="Orvis J."/>
            <person name="Puiu D."/>
            <person name="Melake-Berhan A."/>
            <person name="Jones K.M."/>
            <person name="Redman J."/>
            <person name="Chen G."/>
            <person name="Cahoon E.B."/>
            <person name="Gedil M."/>
            <person name="Stanke M."/>
            <person name="Haas B.J."/>
            <person name="Wortman J.R."/>
            <person name="Fraser-Liggett C.M."/>
            <person name="Ravel J."/>
            <person name="Rabinowicz P.D."/>
        </authorList>
    </citation>
    <scope>NUCLEOTIDE SEQUENCE [LARGE SCALE GENOMIC DNA]</scope>
    <source>
        <strain evidence="2">cv. Hale</strain>
    </source>
</reference>
<evidence type="ECO:0000313" key="2">
    <source>
        <dbReference type="Proteomes" id="UP000008311"/>
    </source>
</evidence>
<dbReference type="Proteomes" id="UP000008311">
    <property type="component" value="Unassembled WGS sequence"/>
</dbReference>
<name>B9RJT8_RICCO</name>
<organism evidence="1 2">
    <name type="scientific">Ricinus communis</name>
    <name type="common">Castor bean</name>
    <dbReference type="NCBI Taxonomy" id="3988"/>
    <lineage>
        <taxon>Eukaryota</taxon>
        <taxon>Viridiplantae</taxon>
        <taxon>Streptophyta</taxon>
        <taxon>Embryophyta</taxon>
        <taxon>Tracheophyta</taxon>
        <taxon>Spermatophyta</taxon>
        <taxon>Magnoliopsida</taxon>
        <taxon>eudicotyledons</taxon>
        <taxon>Gunneridae</taxon>
        <taxon>Pentapetalae</taxon>
        <taxon>rosids</taxon>
        <taxon>fabids</taxon>
        <taxon>Malpighiales</taxon>
        <taxon>Euphorbiaceae</taxon>
        <taxon>Acalyphoideae</taxon>
        <taxon>Acalypheae</taxon>
        <taxon>Ricinus</taxon>
    </lineage>
</organism>
<accession>B9RJT8</accession>